<accession>A0A9D4L037</accession>
<evidence type="ECO:0000313" key="3">
    <source>
        <dbReference type="Proteomes" id="UP000828390"/>
    </source>
</evidence>
<dbReference type="Proteomes" id="UP000828390">
    <property type="component" value="Unassembled WGS sequence"/>
</dbReference>
<comment type="similarity">
    <text evidence="1">Belongs to the metallo-dependent hydrolases superfamily. TatD-type hydrolase family.</text>
</comment>
<evidence type="ECO:0000313" key="2">
    <source>
        <dbReference type="EMBL" id="KAH3848779.1"/>
    </source>
</evidence>
<reference evidence="2" key="2">
    <citation type="submission" date="2020-11" db="EMBL/GenBank/DDBJ databases">
        <authorList>
            <person name="McCartney M.A."/>
            <person name="Auch B."/>
            <person name="Kono T."/>
            <person name="Mallez S."/>
            <person name="Becker A."/>
            <person name="Gohl D.M."/>
            <person name="Silverstein K.A.T."/>
            <person name="Koren S."/>
            <person name="Bechman K.B."/>
            <person name="Herman A."/>
            <person name="Abrahante J.E."/>
            <person name="Garbe J."/>
        </authorList>
    </citation>
    <scope>NUCLEOTIDE SEQUENCE</scope>
    <source>
        <strain evidence="2">Duluth1</strain>
        <tissue evidence="2">Whole animal</tissue>
    </source>
</reference>
<name>A0A9D4L037_DREPO</name>
<dbReference type="Gene3D" id="3.20.20.140">
    <property type="entry name" value="Metal-dependent hydrolases"/>
    <property type="match status" value="1"/>
</dbReference>
<dbReference type="GO" id="GO:0016788">
    <property type="term" value="F:hydrolase activity, acting on ester bonds"/>
    <property type="evidence" value="ECO:0007669"/>
    <property type="project" value="InterPro"/>
</dbReference>
<dbReference type="EMBL" id="JAIWYP010000003">
    <property type="protein sequence ID" value="KAH3848779.1"/>
    <property type="molecule type" value="Genomic_DNA"/>
</dbReference>
<dbReference type="InterPro" id="IPR001130">
    <property type="entry name" value="TatD-like"/>
</dbReference>
<sequence length="178" mass="20275">MPIRPVILHMQDAVDQHCGEIGARCLQLMRAYVAPTHRILLHCFTGTVEQVVSWLEIFAKCYFGATGLVREFDSFQKAAFRRIPKGHSLLETDAPYFRPLQVIANIPAFIGEVSLEVSRKRENDGRSPGFHLTQCTCPLPDVIPGRPSQTWELNFLTRRCTYFVHVIYFKSLVEGARP</sequence>
<reference evidence="2" key="1">
    <citation type="journal article" date="2019" name="bioRxiv">
        <title>The Genome of the Zebra Mussel, Dreissena polymorpha: A Resource for Invasive Species Research.</title>
        <authorList>
            <person name="McCartney M.A."/>
            <person name="Auch B."/>
            <person name="Kono T."/>
            <person name="Mallez S."/>
            <person name="Zhang Y."/>
            <person name="Obille A."/>
            <person name="Becker A."/>
            <person name="Abrahante J.E."/>
            <person name="Garbe J."/>
            <person name="Badalamenti J.P."/>
            <person name="Herman A."/>
            <person name="Mangelson H."/>
            <person name="Liachko I."/>
            <person name="Sullivan S."/>
            <person name="Sone E.D."/>
            <person name="Koren S."/>
            <person name="Silverstein K.A.T."/>
            <person name="Beckman K.B."/>
            <person name="Gohl D.M."/>
        </authorList>
    </citation>
    <scope>NUCLEOTIDE SEQUENCE</scope>
    <source>
        <strain evidence="2">Duluth1</strain>
        <tissue evidence="2">Whole animal</tissue>
    </source>
</reference>
<dbReference type="AlphaFoldDB" id="A0A9D4L037"/>
<comment type="caution">
    <text evidence="2">The sequence shown here is derived from an EMBL/GenBank/DDBJ whole genome shotgun (WGS) entry which is preliminary data.</text>
</comment>
<gene>
    <name evidence="2" type="ORF">DPMN_091159</name>
</gene>
<protein>
    <submittedName>
        <fullName evidence="2">Uncharacterized protein</fullName>
    </submittedName>
</protein>
<dbReference type="PANTHER" id="PTHR46363">
    <property type="entry name" value="DEOXYRIBONUCLEASE TATDN2-RELATED"/>
    <property type="match status" value="1"/>
</dbReference>
<keyword evidence="3" id="KW-1185">Reference proteome</keyword>
<proteinExistence type="inferred from homology"/>
<organism evidence="2 3">
    <name type="scientific">Dreissena polymorpha</name>
    <name type="common">Zebra mussel</name>
    <name type="synonym">Mytilus polymorpha</name>
    <dbReference type="NCBI Taxonomy" id="45954"/>
    <lineage>
        <taxon>Eukaryota</taxon>
        <taxon>Metazoa</taxon>
        <taxon>Spiralia</taxon>
        <taxon>Lophotrochozoa</taxon>
        <taxon>Mollusca</taxon>
        <taxon>Bivalvia</taxon>
        <taxon>Autobranchia</taxon>
        <taxon>Heteroconchia</taxon>
        <taxon>Euheterodonta</taxon>
        <taxon>Imparidentia</taxon>
        <taxon>Neoheterodontei</taxon>
        <taxon>Myida</taxon>
        <taxon>Dreissenoidea</taxon>
        <taxon>Dreissenidae</taxon>
        <taxon>Dreissena</taxon>
    </lineage>
</organism>
<dbReference type="SUPFAM" id="SSF51556">
    <property type="entry name" value="Metallo-dependent hydrolases"/>
    <property type="match status" value="1"/>
</dbReference>
<dbReference type="InterPro" id="IPR032466">
    <property type="entry name" value="Metal_Hydrolase"/>
</dbReference>
<dbReference type="Pfam" id="PF01026">
    <property type="entry name" value="TatD_DNase"/>
    <property type="match status" value="1"/>
</dbReference>
<dbReference type="PANTHER" id="PTHR46363:SF1">
    <property type="entry name" value="DEOXYRIBONUCLEASE TATDN2-RELATED"/>
    <property type="match status" value="1"/>
</dbReference>
<evidence type="ECO:0000256" key="1">
    <source>
        <dbReference type="ARBA" id="ARBA00009275"/>
    </source>
</evidence>